<protein>
    <submittedName>
        <fullName evidence="2">Uncharacterized protein</fullName>
    </submittedName>
</protein>
<comment type="caution">
    <text evidence="2">The sequence shown here is derived from an EMBL/GenBank/DDBJ whole genome shotgun (WGS) entry which is preliminary data.</text>
</comment>
<feature type="compositionally biased region" description="Basic and acidic residues" evidence="1">
    <location>
        <begin position="60"/>
        <end position="80"/>
    </location>
</feature>
<name>A0ABC9W6K1_GRUJA</name>
<feature type="region of interest" description="Disordered" evidence="1">
    <location>
        <begin position="46"/>
        <end position="108"/>
    </location>
</feature>
<gene>
    <name evidence="2" type="ORF">GRJ2_000535800</name>
</gene>
<dbReference type="AlphaFoldDB" id="A0ABC9W6K1"/>
<dbReference type="Proteomes" id="UP001623348">
    <property type="component" value="Unassembled WGS sequence"/>
</dbReference>
<reference evidence="2 3" key="1">
    <citation type="submission" date="2024-06" db="EMBL/GenBank/DDBJ databases">
        <title>The draft genome of Grus japonensis, version 3.</title>
        <authorList>
            <person name="Nabeshima K."/>
            <person name="Suzuki S."/>
            <person name="Onuma M."/>
        </authorList>
    </citation>
    <scope>NUCLEOTIDE SEQUENCE [LARGE SCALE GENOMIC DNA]</scope>
    <source>
        <strain evidence="2 3">451A</strain>
    </source>
</reference>
<evidence type="ECO:0000313" key="2">
    <source>
        <dbReference type="EMBL" id="GAB0180705.1"/>
    </source>
</evidence>
<accession>A0ABC9W6K1</accession>
<proteinExistence type="predicted"/>
<keyword evidence="3" id="KW-1185">Reference proteome</keyword>
<organism evidence="2 3">
    <name type="scientific">Grus japonensis</name>
    <name type="common">Japanese crane</name>
    <name type="synonym">Red-crowned crane</name>
    <dbReference type="NCBI Taxonomy" id="30415"/>
    <lineage>
        <taxon>Eukaryota</taxon>
        <taxon>Metazoa</taxon>
        <taxon>Chordata</taxon>
        <taxon>Craniata</taxon>
        <taxon>Vertebrata</taxon>
        <taxon>Euteleostomi</taxon>
        <taxon>Archelosauria</taxon>
        <taxon>Archosauria</taxon>
        <taxon>Dinosauria</taxon>
        <taxon>Saurischia</taxon>
        <taxon>Theropoda</taxon>
        <taxon>Coelurosauria</taxon>
        <taxon>Aves</taxon>
        <taxon>Neognathae</taxon>
        <taxon>Neoaves</taxon>
        <taxon>Gruiformes</taxon>
        <taxon>Gruidae</taxon>
        <taxon>Grus</taxon>
    </lineage>
</organism>
<evidence type="ECO:0000256" key="1">
    <source>
        <dbReference type="SAM" id="MobiDB-lite"/>
    </source>
</evidence>
<sequence>MGFTAARPMTRCLLQSCSNLREGSALRRDLHRRALRQPKNVGFLVVQNGGKKTPNQQHLQPERGVRRCEKNNSADTKPMEDDGGADMHPQPVEGPHAGAGAECEESSP</sequence>
<dbReference type="EMBL" id="BAAFJT010000001">
    <property type="protein sequence ID" value="GAB0180705.1"/>
    <property type="molecule type" value="Genomic_DNA"/>
</dbReference>
<evidence type="ECO:0000313" key="3">
    <source>
        <dbReference type="Proteomes" id="UP001623348"/>
    </source>
</evidence>